<organism evidence="2 3">
    <name type="scientific">Eumeta variegata</name>
    <name type="common">Bagworm moth</name>
    <name type="synonym">Eumeta japonica</name>
    <dbReference type="NCBI Taxonomy" id="151549"/>
    <lineage>
        <taxon>Eukaryota</taxon>
        <taxon>Metazoa</taxon>
        <taxon>Ecdysozoa</taxon>
        <taxon>Arthropoda</taxon>
        <taxon>Hexapoda</taxon>
        <taxon>Insecta</taxon>
        <taxon>Pterygota</taxon>
        <taxon>Neoptera</taxon>
        <taxon>Endopterygota</taxon>
        <taxon>Lepidoptera</taxon>
        <taxon>Glossata</taxon>
        <taxon>Ditrysia</taxon>
        <taxon>Tineoidea</taxon>
        <taxon>Psychidae</taxon>
        <taxon>Oiketicinae</taxon>
        <taxon>Eumeta</taxon>
    </lineage>
</organism>
<feature type="compositionally biased region" description="Basic and acidic residues" evidence="1">
    <location>
        <begin position="169"/>
        <end position="178"/>
    </location>
</feature>
<accession>A0A4C1U0Z7</accession>
<sequence>MVPLGRDTINRIFKAGVLPSYASTAVTTVTGRQRPSIGTGPERGADRTPRSKIKKDCGKQWGDQNFTQELYKMHSELILDSSIYGNRCRTSLLLKLHFPSNANTHGVAATKRKLCWPRQAAVATDANAMSCPTLASQGNHSSRASKVPSSFCSRKLFVAPKTSTAPISHRLDARREESSSFDITETSRESMPSGGVIKT</sequence>
<evidence type="ECO:0000256" key="1">
    <source>
        <dbReference type="SAM" id="MobiDB-lite"/>
    </source>
</evidence>
<gene>
    <name evidence="2" type="ORF">EVAR_13787_1</name>
</gene>
<protein>
    <submittedName>
        <fullName evidence="2">Uncharacterized protein</fullName>
    </submittedName>
</protein>
<dbReference type="Proteomes" id="UP000299102">
    <property type="component" value="Unassembled WGS sequence"/>
</dbReference>
<comment type="caution">
    <text evidence="2">The sequence shown here is derived from an EMBL/GenBank/DDBJ whole genome shotgun (WGS) entry which is preliminary data.</text>
</comment>
<proteinExistence type="predicted"/>
<evidence type="ECO:0000313" key="2">
    <source>
        <dbReference type="EMBL" id="GBP20021.1"/>
    </source>
</evidence>
<keyword evidence="3" id="KW-1185">Reference proteome</keyword>
<feature type="region of interest" description="Disordered" evidence="1">
    <location>
        <begin position="29"/>
        <end position="58"/>
    </location>
</feature>
<feature type="compositionally biased region" description="Basic and acidic residues" evidence="1">
    <location>
        <begin position="43"/>
        <end position="58"/>
    </location>
</feature>
<feature type="region of interest" description="Disordered" evidence="1">
    <location>
        <begin position="168"/>
        <end position="199"/>
    </location>
</feature>
<reference evidence="2 3" key="1">
    <citation type="journal article" date="2019" name="Commun. Biol.">
        <title>The bagworm genome reveals a unique fibroin gene that provides high tensile strength.</title>
        <authorList>
            <person name="Kono N."/>
            <person name="Nakamura H."/>
            <person name="Ohtoshi R."/>
            <person name="Tomita M."/>
            <person name="Numata K."/>
            <person name="Arakawa K."/>
        </authorList>
    </citation>
    <scope>NUCLEOTIDE SEQUENCE [LARGE SCALE GENOMIC DNA]</scope>
</reference>
<name>A0A4C1U0Z7_EUMVA</name>
<evidence type="ECO:0000313" key="3">
    <source>
        <dbReference type="Proteomes" id="UP000299102"/>
    </source>
</evidence>
<dbReference type="EMBL" id="BGZK01000114">
    <property type="protein sequence ID" value="GBP20021.1"/>
    <property type="molecule type" value="Genomic_DNA"/>
</dbReference>
<dbReference type="AlphaFoldDB" id="A0A4C1U0Z7"/>